<feature type="region of interest" description="Disordered" evidence="1">
    <location>
        <begin position="510"/>
        <end position="568"/>
    </location>
</feature>
<gene>
    <name evidence="2" type="ORF">RD149_21175</name>
</gene>
<dbReference type="Proteomes" id="UP001265083">
    <property type="component" value="Unassembled WGS sequence"/>
</dbReference>
<dbReference type="RefSeq" id="WP_310952076.1">
    <property type="nucleotide sequence ID" value="NZ_JAVLUS010000022.1"/>
</dbReference>
<dbReference type="EMBL" id="JAVLUS010000022">
    <property type="protein sequence ID" value="MDS1116260.1"/>
    <property type="molecule type" value="Genomic_DNA"/>
</dbReference>
<evidence type="ECO:0000313" key="3">
    <source>
        <dbReference type="Proteomes" id="UP001265083"/>
    </source>
</evidence>
<feature type="compositionally biased region" description="Low complexity" evidence="1">
    <location>
        <begin position="518"/>
        <end position="546"/>
    </location>
</feature>
<protein>
    <submittedName>
        <fullName evidence="2">Uncharacterized protein</fullName>
    </submittedName>
</protein>
<feature type="compositionally biased region" description="Pro residues" evidence="1">
    <location>
        <begin position="547"/>
        <end position="556"/>
    </location>
</feature>
<evidence type="ECO:0000256" key="1">
    <source>
        <dbReference type="SAM" id="MobiDB-lite"/>
    </source>
</evidence>
<name>A0ABU2GZ41_9ACTN</name>
<sequence>MGSGGDRSSLHASGTGASSRGGNMIRITAILTLTMLLPSVATSNGSAAVIGRTAPFAPAPTPVHEVNPTAEPTTETYPERLELVGQLQRPRLPTPKALVDEETSCASGDFTTLSVVYDALFESVHEILPPALQGPALAQQAAAHRDMQMLHISTLAVSENPLTLGADFDDPALRYRSPLSQLLVSGLLKIRDGRESEAIPLGNITVLQAVETVWLYLFATVLIPTRFVTGNVPPLGSPLTGTNADAFAPYVTYNGLLSYALRYTERGLDELYHRTAGALLHQCVARVTDEQRAQAGAPSETVRFDIPIAPIVREVAGHLALADTETCTPIGQLTLRRLVTYVSEQAQAQNPRGAGRIQAETTRLLGAMRGIRIHHNLIPLDPDEERSVGERVMSRMGTAIPIFGGTPLDIMLGISHNLGHGADPWETVSADELTVSKPITAVYYASKLALHFTGLVGSQFEPAFLGDSPFSFTRLMVSTLDLPLAYGLITAHHVIRSMCLRADDTSGTGLGAEANRLPAAAPTTTRTPSSPTTNRTPTVPRTSRAIPKPPPAPLIPGLPVLSLPGLPG</sequence>
<keyword evidence="3" id="KW-1185">Reference proteome</keyword>
<accession>A0ABU2GZ41</accession>
<reference evidence="2 3" key="1">
    <citation type="submission" date="2023-08" db="EMBL/GenBank/DDBJ databases">
        <title>Bioegradation of LLDPE and BLDPE plastic by marine bacteria from coast plastic debris.</title>
        <authorList>
            <person name="Rong Z."/>
        </authorList>
    </citation>
    <scope>NUCLEOTIDE SEQUENCE [LARGE SCALE GENOMIC DNA]</scope>
    <source>
        <strain evidence="2 3">Z-2</strain>
    </source>
</reference>
<evidence type="ECO:0000313" key="2">
    <source>
        <dbReference type="EMBL" id="MDS1116260.1"/>
    </source>
</evidence>
<feature type="compositionally biased region" description="Low complexity" evidence="1">
    <location>
        <begin position="557"/>
        <end position="568"/>
    </location>
</feature>
<proteinExistence type="predicted"/>
<comment type="caution">
    <text evidence="2">The sequence shown here is derived from an EMBL/GenBank/DDBJ whole genome shotgun (WGS) entry which is preliminary data.</text>
</comment>
<organism evidence="2 3">
    <name type="scientific">Gordonia westfalica</name>
    <dbReference type="NCBI Taxonomy" id="158898"/>
    <lineage>
        <taxon>Bacteria</taxon>
        <taxon>Bacillati</taxon>
        <taxon>Actinomycetota</taxon>
        <taxon>Actinomycetes</taxon>
        <taxon>Mycobacteriales</taxon>
        <taxon>Gordoniaceae</taxon>
        <taxon>Gordonia</taxon>
    </lineage>
</organism>